<proteinExistence type="predicted"/>
<accession>A0ACC3SQA9</accession>
<gene>
    <name evidence="1" type="ORF">V1525DRAFT_123442</name>
</gene>
<evidence type="ECO:0000313" key="1">
    <source>
        <dbReference type="EMBL" id="KAK9233802.1"/>
    </source>
</evidence>
<organism evidence="1 2">
    <name type="scientific">Lipomyces kononenkoae</name>
    <name type="common">Yeast</name>
    <dbReference type="NCBI Taxonomy" id="34357"/>
    <lineage>
        <taxon>Eukaryota</taxon>
        <taxon>Fungi</taxon>
        <taxon>Dikarya</taxon>
        <taxon>Ascomycota</taxon>
        <taxon>Saccharomycotina</taxon>
        <taxon>Lipomycetes</taxon>
        <taxon>Lipomycetales</taxon>
        <taxon>Lipomycetaceae</taxon>
        <taxon>Lipomyces</taxon>
    </lineage>
</organism>
<evidence type="ECO:0000313" key="2">
    <source>
        <dbReference type="Proteomes" id="UP001433508"/>
    </source>
</evidence>
<dbReference type="Proteomes" id="UP001433508">
    <property type="component" value="Unassembled WGS sequence"/>
</dbReference>
<reference evidence="2" key="1">
    <citation type="journal article" date="2024" name="Front. Bioeng. Biotechnol.">
        <title>Genome-scale model development and genomic sequencing of the oleaginous clade Lipomyces.</title>
        <authorList>
            <person name="Czajka J.J."/>
            <person name="Han Y."/>
            <person name="Kim J."/>
            <person name="Mondo S.J."/>
            <person name="Hofstad B.A."/>
            <person name="Robles A."/>
            <person name="Haridas S."/>
            <person name="Riley R."/>
            <person name="LaButti K."/>
            <person name="Pangilinan J."/>
            <person name="Andreopoulos W."/>
            <person name="Lipzen A."/>
            <person name="Yan J."/>
            <person name="Wang M."/>
            <person name="Ng V."/>
            <person name="Grigoriev I.V."/>
            <person name="Spatafora J.W."/>
            <person name="Magnuson J.K."/>
            <person name="Baker S.E."/>
            <person name="Pomraning K.R."/>
        </authorList>
    </citation>
    <scope>NUCLEOTIDE SEQUENCE [LARGE SCALE GENOMIC DNA]</scope>
    <source>
        <strain evidence="2">CBS 7786</strain>
    </source>
</reference>
<comment type="caution">
    <text evidence="1">The sequence shown here is derived from an EMBL/GenBank/DDBJ whole genome shotgun (WGS) entry which is preliminary data.</text>
</comment>
<protein>
    <submittedName>
        <fullName evidence="1">P-loop containing nucleoside triphosphate hydrolase protein</fullName>
    </submittedName>
</protein>
<sequence>MLYKVTNNEAHDEEAIDRDILQFLSRNRSSGFAYCVQVHAACSIYASYSQLPTLTWASDDFMALRLPGGSIFSLNSLKKLVQDLYLSAEELLRDLCFQAAVPTHFARNLKDDYSVKTAGYGFLTDKANLLPSDYLWIALQRDSNARGQYIRNGRVVVRAALQYMQKSTNLLERLFLLMHVTYGSPARMTEIDTWKHVNSVHAVRNLYCHPRGLIFLGQYNKTTSLTGMKRFIVHLVPARLEKLMLQYLIYVRPMERIFAAAYYKAPNHILKCYQQYLFTGYRGRFGAERLRRVVLQQTERSLHAPLNVQELRQALVAFLDKHVGHADAENILTQDLAHDMQAGHSSRMATMQYAVGTQDIPMANRYDVHLFMTVSERWIKLLGEELPLDGLKQSGLLHEPSRSGQSVEGPVASTIVSGQGDTVTTTITREITEIYTEASNARVLPVAPETFQLLHELRGPGATFRTREQAAAIQAVISNPGDSHLVILPTGSGKSDIIYLSSLYERRRGRVTLLVMPFVALKYDTIERAKNLGLNVVQWSGSLTKESMAAADIVVLSVENLDSGRFRSQLTELIIGKLGHSLIARIFIDEAHTIVGHWDFRSSFQAISDLTCFSIPVVLLSATVPPSKVNDIRRVYNRPDLRLFRAPSTMRPNIKYEVRWVQSVSIEETLRESVVEFVSKATPADRGLVFCMSVATVENLFGRFALDIDGLYFYHGKLNADEKAAILTKWLTGRYKLLFCTSGFGVGIDYGDVRLVIHYDGIWNLLNFVQESGRAGRNQKAARSVVLLRKSWTPDYQRMPPNDAQEVDEYLNPDGYCRR</sequence>
<name>A0ACC3SQA9_LIPKO</name>
<keyword evidence="1" id="KW-0378">Hydrolase</keyword>
<dbReference type="EMBL" id="MU971587">
    <property type="protein sequence ID" value="KAK9233802.1"/>
    <property type="molecule type" value="Genomic_DNA"/>
</dbReference>
<keyword evidence="2" id="KW-1185">Reference proteome</keyword>